<dbReference type="PANTHER" id="PTHR23542:SF1">
    <property type="entry name" value="MAJOR FACILITATOR SUPERFAMILY (MFS) PROFILE DOMAIN-CONTAINING PROTEIN"/>
    <property type="match status" value="1"/>
</dbReference>
<keyword evidence="2 5" id="KW-0812">Transmembrane</keyword>
<keyword evidence="4 5" id="KW-0472">Membrane</keyword>
<dbReference type="SUPFAM" id="SSF103473">
    <property type="entry name" value="MFS general substrate transporter"/>
    <property type="match status" value="1"/>
</dbReference>
<dbReference type="Pfam" id="PF07690">
    <property type="entry name" value="MFS_1"/>
    <property type="match status" value="1"/>
</dbReference>
<feature type="transmembrane region" description="Helical" evidence="5">
    <location>
        <begin position="323"/>
        <end position="342"/>
    </location>
</feature>
<name>A0ABS0XIP6_9ACTN</name>
<protein>
    <submittedName>
        <fullName evidence="7">MFS transporter</fullName>
    </submittedName>
</protein>
<dbReference type="InterPro" id="IPR011701">
    <property type="entry name" value="MFS"/>
</dbReference>
<comment type="caution">
    <text evidence="7">The sequence shown here is derived from an EMBL/GenBank/DDBJ whole genome shotgun (WGS) entry which is preliminary data.</text>
</comment>
<gene>
    <name evidence="7" type="ORF">JGB26_39585</name>
</gene>
<feature type="domain" description="Major facilitator superfamily (MFS) profile" evidence="6">
    <location>
        <begin position="194"/>
        <end position="374"/>
    </location>
</feature>
<proteinExistence type="predicted"/>
<evidence type="ECO:0000256" key="2">
    <source>
        <dbReference type="ARBA" id="ARBA00022692"/>
    </source>
</evidence>
<dbReference type="RefSeq" id="WP_190120518.1">
    <property type="nucleotide sequence ID" value="NZ_BMVR01000026.1"/>
</dbReference>
<feature type="transmembrane region" description="Helical" evidence="5">
    <location>
        <begin position="348"/>
        <end position="366"/>
    </location>
</feature>
<dbReference type="Gene3D" id="1.20.1250.20">
    <property type="entry name" value="MFS general substrate transporter like domains"/>
    <property type="match status" value="1"/>
</dbReference>
<accession>A0ABS0XIP6</accession>
<reference evidence="7 8" key="1">
    <citation type="submission" date="2020-12" db="EMBL/GenBank/DDBJ databases">
        <title>Streptomyces typhae sp. nov., a novel endophytic actinomycete isolated from the root of cattail pollen (Typha angustifolia L.).</title>
        <authorList>
            <person name="Peng C."/>
            <person name="Liu C."/>
        </authorList>
    </citation>
    <scope>NUCLEOTIDE SEQUENCE [LARGE SCALE GENOMIC DNA]</scope>
    <source>
        <strain evidence="7 8">JCM 4753</strain>
    </source>
</reference>
<evidence type="ECO:0000256" key="5">
    <source>
        <dbReference type="SAM" id="Phobius"/>
    </source>
</evidence>
<feature type="transmembrane region" description="Helical" evidence="5">
    <location>
        <begin position="91"/>
        <end position="112"/>
    </location>
</feature>
<feature type="transmembrane region" description="Helical" evidence="5">
    <location>
        <begin position="198"/>
        <end position="219"/>
    </location>
</feature>
<evidence type="ECO:0000313" key="8">
    <source>
        <dbReference type="Proteomes" id="UP000634780"/>
    </source>
</evidence>
<keyword evidence="3 5" id="KW-1133">Transmembrane helix</keyword>
<feature type="transmembrane region" description="Helical" evidence="5">
    <location>
        <begin position="283"/>
        <end position="303"/>
    </location>
</feature>
<feature type="transmembrane region" description="Helical" evidence="5">
    <location>
        <begin position="59"/>
        <end position="79"/>
    </location>
</feature>
<keyword evidence="8" id="KW-1185">Reference proteome</keyword>
<dbReference type="InterPro" id="IPR036259">
    <property type="entry name" value="MFS_trans_sf"/>
</dbReference>
<feature type="transmembrane region" description="Helical" evidence="5">
    <location>
        <begin position="124"/>
        <end position="146"/>
    </location>
</feature>
<dbReference type="EMBL" id="JAEKOZ010000050">
    <property type="protein sequence ID" value="MBJ3813097.1"/>
    <property type="molecule type" value="Genomic_DNA"/>
</dbReference>
<organism evidence="7 8">
    <name type="scientific">Streptomyces flavofungini</name>
    <dbReference type="NCBI Taxonomy" id="68200"/>
    <lineage>
        <taxon>Bacteria</taxon>
        <taxon>Bacillati</taxon>
        <taxon>Actinomycetota</taxon>
        <taxon>Actinomycetes</taxon>
        <taxon>Kitasatosporales</taxon>
        <taxon>Streptomycetaceae</taxon>
        <taxon>Streptomyces</taxon>
    </lineage>
</organism>
<dbReference type="Proteomes" id="UP000634780">
    <property type="component" value="Unassembled WGS sequence"/>
</dbReference>
<evidence type="ECO:0000259" key="6">
    <source>
        <dbReference type="PROSITE" id="PS50850"/>
    </source>
</evidence>
<dbReference type="PROSITE" id="PS50850">
    <property type="entry name" value="MFS"/>
    <property type="match status" value="1"/>
</dbReference>
<dbReference type="InterPro" id="IPR020846">
    <property type="entry name" value="MFS_dom"/>
</dbReference>
<evidence type="ECO:0000256" key="4">
    <source>
        <dbReference type="ARBA" id="ARBA00023136"/>
    </source>
</evidence>
<evidence type="ECO:0000256" key="3">
    <source>
        <dbReference type="ARBA" id="ARBA00022989"/>
    </source>
</evidence>
<evidence type="ECO:0000313" key="7">
    <source>
        <dbReference type="EMBL" id="MBJ3813097.1"/>
    </source>
</evidence>
<evidence type="ECO:0000256" key="1">
    <source>
        <dbReference type="ARBA" id="ARBA00004651"/>
    </source>
</evidence>
<comment type="subcellular location">
    <subcellularLocation>
        <location evidence="1">Cell membrane</location>
        <topology evidence="1">Multi-pass membrane protein</topology>
    </subcellularLocation>
</comment>
<feature type="transmembrane region" description="Helical" evidence="5">
    <location>
        <begin position="257"/>
        <end position="277"/>
    </location>
</feature>
<feature type="transmembrane region" description="Helical" evidence="5">
    <location>
        <begin position="231"/>
        <end position="250"/>
    </location>
</feature>
<sequence length="374" mass="37804">MATIGMTSKLASSMAGLSLLLLVSSTYSYGTAGVAVSCSTLGQGLTAPLRGRLIDRYPVGPVLLGCLFAHLTVTAALIVSARGGGNTTVVCALAAAMGSTAPPVAVMMRSLWHSATTGTTLSTAMALDASMMGAALIVGPVLASWLSLSLSPVMSYAAITAMTATTVTLVIKSPAVPARSGRTGHWLGPLASPSLRRLLVADALFVMAVTAVDVVLPIYAREEHAVELTGLYLGSLAVGSVLGSFALGAVPQLPSRSLELPVLLGVFAIGAAALAVATQFSPVAVLTACPVAGLLIGSLFAVLRTRGGDLAPKGRVTETMSWLSTFDMAGGAAGAAVFAQLADSKGSRTALVAVPVLAVMAAAVSWRARTRQRQ</sequence>
<dbReference type="PANTHER" id="PTHR23542">
    <property type="match status" value="1"/>
</dbReference>